<evidence type="ECO:0000259" key="3">
    <source>
        <dbReference type="Pfam" id="PF17783"/>
    </source>
</evidence>
<keyword evidence="6" id="KW-1185">Reference proteome</keyword>
<proteinExistence type="inferred from homology"/>
<evidence type="ECO:0000259" key="4">
    <source>
        <dbReference type="Pfam" id="PF21191"/>
    </source>
</evidence>
<feature type="domain" description="Conserved virulence factor B first S1" evidence="2">
    <location>
        <begin position="3"/>
        <end position="62"/>
    </location>
</feature>
<keyword evidence="5" id="KW-0238">DNA-binding</keyword>
<dbReference type="Pfam" id="PF21191">
    <property type="entry name" value="CvfB_1st"/>
    <property type="match status" value="1"/>
</dbReference>
<feature type="domain" description="Conserved virulence factor B second S1" evidence="4">
    <location>
        <begin position="75"/>
        <end position="130"/>
    </location>
</feature>
<dbReference type="InterPro" id="IPR012340">
    <property type="entry name" value="NA-bd_OB-fold"/>
</dbReference>
<dbReference type="PANTHER" id="PTHR37296:SF1">
    <property type="entry name" value="CONSERVED VIRULENCE FACTOR B"/>
    <property type="match status" value="1"/>
</dbReference>
<evidence type="ECO:0000259" key="2">
    <source>
        <dbReference type="Pfam" id="PF13509"/>
    </source>
</evidence>
<dbReference type="Gene3D" id="2.40.50.140">
    <property type="entry name" value="Nucleic acid-binding proteins"/>
    <property type="match status" value="1"/>
</dbReference>
<dbReference type="InterPro" id="IPR036388">
    <property type="entry name" value="WH-like_DNA-bd_sf"/>
</dbReference>
<evidence type="ECO:0000256" key="1">
    <source>
        <dbReference type="PIRNR" id="PIRNR012524"/>
    </source>
</evidence>
<dbReference type="Pfam" id="PF17783">
    <property type="entry name" value="WHD_CvfB"/>
    <property type="match status" value="1"/>
</dbReference>
<dbReference type="RefSeq" id="WP_312032250.1">
    <property type="nucleotide sequence ID" value="NZ_CP051151.1"/>
</dbReference>
<dbReference type="KEGG" id="tbk:HF295_02385"/>
<dbReference type="GO" id="GO:0003677">
    <property type="term" value="F:DNA binding"/>
    <property type="evidence" value="ECO:0007669"/>
    <property type="project" value="UniProtKB-KW"/>
</dbReference>
<dbReference type="InterPro" id="IPR040764">
    <property type="entry name" value="CvfB_WH"/>
</dbReference>
<dbReference type="Gene3D" id="1.10.10.10">
    <property type="entry name" value="Winged helix-like DNA-binding domain superfamily/Winged helix DNA-binding domain"/>
    <property type="match status" value="1"/>
</dbReference>
<feature type="domain" description="Conserved virulence factor B-like winged helix" evidence="3">
    <location>
        <begin position="221"/>
        <end position="278"/>
    </location>
</feature>
<dbReference type="PIRSF" id="PIRSF012524">
    <property type="entry name" value="YitL_S1"/>
    <property type="match status" value="1"/>
</dbReference>
<evidence type="ECO:0000313" key="6">
    <source>
        <dbReference type="Proteomes" id="UP000512167"/>
    </source>
</evidence>
<dbReference type="Proteomes" id="UP000512167">
    <property type="component" value="Chromosome"/>
</dbReference>
<dbReference type="AlphaFoldDB" id="A0A7L6N5B7"/>
<evidence type="ECO:0000313" key="5">
    <source>
        <dbReference type="EMBL" id="QLY39769.1"/>
    </source>
</evidence>
<gene>
    <name evidence="5" type="ORF">HF295_02385</name>
</gene>
<dbReference type="PANTHER" id="PTHR37296">
    <property type="entry name" value="CONSERVED VIRULENCE FACTOR B"/>
    <property type="match status" value="1"/>
</dbReference>
<organism evidence="5 6">
    <name type="scientific">Hujiaoplasma nucleasis</name>
    <dbReference type="NCBI Taxonomy" id="2725268"/>
    <lineage>
        <taxon>Bacteria</taxon>
        <taxon>Bacillati</taxon>
        <taxon>Mycoplasmatota</taxon>
        <taxon>Mollicutes</taxon>
        <taxon>Candidatus Izemoplasmatales</taxon>
        <taxon>Hujiaoplasmataceae</taxon>
        <taxon>Hujiaoplasma</taxon>
    </lineage>
</organism>
<dbReference type="InterPro" id="IPR048588">
    <property type="entry name" value="CvfB_S1_2nd"/>
</dbReference>
<dbReference type="EMBL" id="CP051151">
    <property type="protein sequence ID" value="QLY39769.1"/>
    <property type="molecule type" value="Genomic_DNA"/>
</dbReference>
<dbReference type="InterPro" id="IPR014464">
    <property type="entry name" value="CvfB_fam"/>
</dbReference>
<accession>A0A7L6N5B7</accession>
<reference evidence="5 6" key="1">
    <citation type="submission" date="2020-04" db="EMBL/GenBank/DDBJ databases">
        <authorList>
            <person name="Zheng R.K."/>
            <person name="Sun C.M."/>
        </authorList>
    </citation>
    <scope>NUCLEOTIDE SEQUENCE [LARGE SCALE GENOMIC DNA]</scope>
    <source>
        <strain evidence="6">zrk29</strain>
    </source>
</reference>
<comment type="similarity">
    <text evidence="1">Belongs to the CvfB family.</text>
</comment>
<protein>
    <submittedName>
        <fullName evidence="5">DNA-binding protein</fullName>
    </submittedName>
</protein>
<sequence length="280" mass="32575">MELGKTNTLRVLRETDISYLLTDGLEEVFLHKKEALQAYEDHQEIDVFVYKDNEGRLTASTKTPLLEKGGFAKLEIVGLNPKYGVFLNFGLVKDLLLSLDDLPGTKDEWPQVGDHLFVTMKESKDRLFAHILSRNEMSDRFRHIKRHDDIENIEITIMFILENGVLGYSDLGHEVFIHRNNYRRRLRLGEKVSVHIIQKNERNFSGQLIEQKELMLDNDAQVILDYLNKNDGLMKYTDKTDPLIISKVFHMSKSAFKRALGKLYKEGHVELEKTQTKLKR</sequence>
<name>A0A7L6N5B7_9MOLU</name>
<dbReference type="Pfam" id="PF13509">
    <property type="entry name" value="S1_2"/>
    <property type="match status" value="1"/>
</dbReference>
<dbReference type="InterPro" id="IPR039566">
    <property type="entry name" value="CvfB_S1_st"/>
</dbReference>